<dbReference type="EMBL" id="JAVHJM010000005">
    <property type="protein sequence ID" value="KAK6513599.1"/>
    <property type="molecule type" value="Genomic_DNA"/>
</dbReference>
<feature type="compositionally biased region" description="Polar residues" evidence="1">
    <location>
        <begin position="151"/>
        <end position="165"/>
    </location>
</feature>
<dbReference type="Proteomes" id="UP001307849">
    <property type="component" value="Unassembled WGS sequence"/>
</dbReference>
<evidence type="ECO:0000256" key="1">
    <source>
        <dbReference type="SAM" id="MobiDB-lite"/>
    </source>
</evidence>
<sequence length="183" mass="21303">MDTIPNDSIPKPRSRANKGEIVTAIFGDVEDPDLPPRVDRFKHMQTTAKETYHRIVFPEEKLRNIYWDKIPHSWQQRAIQDLLKNEVFGSYFERSEQYWLPKYLLKNYIKSHVDHKIGRPGDETTQKRKMLERERSSSPRRARTDDDEPQASKSSPPRENGNAHNHGTIKLPGIDEMLKGGPS</sequence>
<accession>A0AAN8NNM3</accession>
<gene>
    <name evidence="2" type="ORF">TWF506_008036</name>
</gene>
<reference evidence="2 3" key="1">
    <citation type="submission" date="2019-10" db="EMBL/GenBank/DDBJ databases">
        <authorList>
            <person name="Palmer J.M."/>
        </authorList>
    </citation>
    <scope>NUCLEOTIDE SEQUENCE [LARGE SCALE GENOMIC DNA]</scope>
    <source>
        <strain evidence="2 3">TWF506</strain>
    </source>
</reference>
<name>A0AAN8NNM3_9PEZI</name>
<protein>
    <submittedName>
        <fullName evidence="2">Uncharacterized protein</fullName>
    </submittedName>
</protein>
<evidence type="ECO:0000313" key="3">
    <source>
        <dbReference type="Proteomes" id="UP001307849"/>
    </source>
</evidence>
<comment type="caution">
    <text evidence="2">The sequence shown here is derived from an EMBL/GenBank/DDBJ whole genome shotgun (WGS) entry which is preliminary data.</text>
</comment>
<feature type="region of interest" description="Disordered" evidence="1">
    <location>
        <begin position="115"/>
        <end position="183"/>
    </location>
</feature>
<feature type="compositionally biased region" description="Basic and acidic residues" evidence="1">
    <location>
        <begin position="115"/>
        <end position="137"/>
    </location>
</feature>
<evidence type="ECO:0000313" key="2">
    <source>
        <dbReference type="EMBL" id="KAK6513599.1"/>
    </source>
</evidence>
<organism evidence="2 3">
    <name type="scientific">Arthrobotrys conoides</name>
    <dbReference type="NCBI Taxonomy" id="74498"/>
    <lineage>
        <taxon>Eukaryota</taxon>
        <taxon>Fungi</taxon>
        <taxon>Dikarya</taxon>
        <taxon>Ascomycota</taxon>
        <taxon>Pezizomycotina</taxon>
        <taxon>Orbiliomycetes</taxon>
        <taxon>Orbiliales</taxon>
        <taxon>Orbiliaceae</taxon>
        <taxon>Arthrobotrys</taxon>
    </lineage>
</organism>
<proteinExistence type="predicted"/>
<keyword evidence="3" id="KW-1185">Reference proteome</keyword>
<dbReference type="AlphaFoldDB" id="A0AAN8NNM3"/>